<geneLocation type="plasmid" evidence="6 7">
    <name>pDATS01</name>
</geneLocation>
<dbReference type="PANTHER" id="PTHR30204:SF94">
    <property type="entry name" value="HEAVY METAL-DEPENDENT TRANSCRIPTIONAL REGULATOR HI_0293-RELATED"/>
    <property type="match status" value="1"/>
</dbReference>
<dbReference type="SMART" id="SM00422">
    <property type="entry name" value="HTH_MERR"/>
    <property type="match status" value="1"/>
</dbReference>
<evidence type="ECO:0000313" key="7">
    <source>
        <dbReference type="Proteomes" id="UP001217044"/>
    </source>
</evidence>
<dbReference type="EMBL" id="CP115166">
    <property type="protein sequence ID" value="WDA60290.1"/>
    <property type="molecule type" value="Genomic_DNA"/>
</dbReference>
<dbReference type="InterPro" id="IPR000551">
    <property type="entry name" value="MerR-type_HTH_dom"/>
</dbReference>
<evidence type="ECO:0000256" key="3">
    <source>
        <dbReference type="ARBA" id="ARBA00023163"/>
    </source>
</evidence>
<dbReference type="PANTHER" id="PTHR30204">
    <property type="entry name" value="REDOX-CYCLING DRUG-SENSING TRANSCRIPTIONAL ACTIVATOR SOXR"/>
    <property type="match status" value="1"/>
</dbReference>
<reference evidence="6 7" key="1">
    <citation type="submission" date="2022-12" db="EMBL/GenBank/DDBJ databases">
        <title>Genome Sequence of Deinococcus aquaticus Type Strain PB314.</title>
        <authorList>
            <person name="Albert C."/>
            <person name="Hill J."/>
            <person name="Boren L."/>
            <person name="Scholz-Ng S."/>
            <person name="Fatema N."/>
            <person name="Grosso R."/>
            <person name="Soboslay E."/>
            <person name="Tuohy J."/>
        </authorList>
    </citation>
    <scope>NUCLEOTIDE SEQUENCE [LARGE SCALE GENOMIC DNA]</scope>
    <source>
        <strain evidence="6 7">PB-314</strain>
        <plasmid evidence="6 7">pDATS01</plasmid>
    </source>
</reference>
<name>A0ABY7V6D3_9DEIO</name>
<sequence length="138" mass="15489">MRIGELANLTGSSVRALRHYDRMGVLSSARQDNGYRTFTPEDVGRVRLIRMFLSVGFTLDEIRQYAPCWQGDLKPGDPVPGVAAADFYRRKLAEIDGQLRDLHVIRDRLTAQLSDLERSGTTCAAPLPEDPHEPDPRP</sequence>
<accession>A0ABY7V6D3</accession>
<proteinExistence type="predicted"/>
<evidence type="ECO:0000259" key="5">
    <source>
        <dbReference type="PROSITE" id="PS50937"/>
    </source>
</evidence>
<evidence type="ECO:0000256" key="1">
    <source>
        <dbReference type="ARBA" id="ARBA00023015"/>
    </source>
</evidence>
<feature type="compositionally biased region" description="Basic and acidic residues" evidence="4">
    <location>
        <begin position="129"/>
        <end position="138"/>
    </location>
</feature>
<dbReference type="PROSITE" id="PS50937">
    <property type="entry name" value="HTH_MERR_2"/>
    <property type="match status" value="1"/>
</dbReference>
<dbReference type="InterPro" id="IPR009061">
    <property type="entry name" value="DNA-bd_dom_put_sf"/>
</dbReference>
<keyword evidence="1" id="KW-0805">Transcription regulation</keyword>
<keyword evidence="3" id="KW-0804">Transcription</keyword>
<keyword evidence="6" id="KW-0614">Plasmid</keyword>
<dbReference type="Proteomes" id="UP001217044">
    <property type="component" value="Plasmid pDATS01"/>
</dbReference>
<dbReference type="RefSeq" id="WP_273991072.1">
    <property type="nucleotide sequence ID" value="NZ_BAABQT010000004.1"/>
</dbReference>
<dbReference type="Pfam" id="PF13411">
    <property type="entry name" value="MerR_1"/>
    <property type="match status" value="1"/>
</dbReference>
<feature type="region of interest" description="Disordered" evidence="4">
    <location>
        <begin position="117"/>
        <end position="138"/>
    </location>
</feature>
<dbReference type="Gene3D" id="1.10.1660.10">
    <property type="match status" value="1"/>
</dbReference>
<evidence type="ECO:0000256" key="4">
    <source>
        <dbReference type="SAM" id="MobiDB-lite"/>
    </source>
</evidence>
<gene>
    <name evidence="6" type="ORF">M8445_16495</name>
</gene>
<evidence type="ECO:0000256" key="2">
    <source>
        <dbReference type="ARBA" id="ARBA00023125"/>
    </source>
</evidence>
<dbReference type="InterPro" id="IPR047057">
    <property type="entry name" value="MerR_fam"/>
</dbReference>
<evidence type="ECO:0000313" key="6">
    <source>
        <dbReference type="EMBL" id="WDA60290.1"/>
    </source>
</evidence>
<dbReference type="SUPFAM" id="SSF46955">
    <property type="entry name" value="Putative DNA-binding domain"/>
    <property type="match status" value="1"/>
</dbReference>
<dbReference type="PRINTS" id="PR00040">
    <property type="entry name" value="HTHMERR"/>
</dbReference>
<keyword evidence="7" id="KW-1185">Reference proteome</keyword>
<keyword evidence="2" id="KW-0238">DNA-binding</keyword>
<organism evidence="6 7">
    <name type="scientific">Deinococcus aquaticus</name>
    <dbReference type="NCBI Taxonomy" id="328692"/>
    <lineage>
        <taxon>Bacteria</taxon>
        <taxon>Thermotogati</taxon>
        <taxon>Deinococcota</taxon>
        <taxon>Deinococci</taxon>
        <taxon>Deinococcales</taxon>
        <taxon>Deinococcaceae</taxon>
        <taxon>Deinococcus</taxon>
    </lineage>
</organism>
<protein>
    <submittedName>
        <fullName evidence="6">MerR family transcriptional regulator</fullName>
    </submittedName>
</protein>
<feature type="domain" description="HTH merR-type" evidence="5">
    <location>
        <begin position="1"/>
        <end position="68"/>
    </location>
</feature>